<dbReference type="PANTHER" id="PTHR10286">
    <property type="entry name" value="INORGANIC PYROPHOSPHATASE"/>
    <property type="match status" value="1"/>
</dbReference>
<dbReference type="EMBL" id="LN736365">
    <property type="protein sequence ID" value="CEP62852.1"/>
    <property type="molecule type" value="Genomic_DNA"/>
</dbReference>
<dbReference type="OrthoDB" id="1608002at2759"/>
<dbReference type="CDD" id="cd00412">
    <property type="entry name" value="pyrophosphatase"/>
    <property type="match status" value="1"/>
</dbReference>
<evidence type="ECO:0000256" key="5">
    <source>
        <dbReference type="ARBA" id="ARBA00022801"/>
    </source>
</evidence>
<keyword evidence="5" id="KW-0378">Hydrolase</keyword>
<keyword evidence="9" id="KW-1185">Reference proteome</keyword>
<dbReference type="InterPro" id="IPR036649">
    <property type="entry name" value="Pyrophosphatase_sf"/>
</dbReference>
<accession>A0A0C7N4F5</accession>
<dbReference type="FunFam" id="3.90.80.10:FF:000007">
    <property type="entry name" value="Inorganic pyrophosphatase, mitochondrial"/>
    <property type="match status" value="1"/>
</dbReference>
<protein>
    <recommendedName>
        <fullName evidence="3">inorganic diphosphatase</fullName>
        <ecNumber evidence="3">3.6.1.1</ecNumber>
    </recommendedName>
    <alternativeName>
        <fullName evidence="7">Pyrophosphate phospho-hydrolase</fullName>
    </alternativeName>
</protein>
<evidence type="ECO:0000256" key="2">
    <source>
        <dbReference type="ARBA" id="ARBA00006220"/>
    </source>
</evidence>
<name>A0A0C7N4F5_9SACH</name>
<sequence length="299" mass="33556">MLRASISGPLRRLLMTKSHLETPFYGSVVQGSKFTPDYAQYLKMPNGEVGSYFHDVPLELDHNARTVNMIIEVSRWSNAKFEISRERPFNPIVQDNKNGKVRFIDNVFPTHGFIHNYGAIPQTWEDPTVSSSHEGVAGIKGDNDPLDCCEIGSAILSMGDVKKVKVLGSLAMIDQGELDWKIVVIDVADPLASKVNNLGDVENYFPKLLEATRSWFRNYKIPAGKAANEFAFNGQYRDVSETLVVIEECHDSWRHLLRDSETNEDLPQVRRAGAGVVYEAQELPDAPIPPAVGKWHYIK</sequence>
<comment type="cofactor">
    <cofactor evidence="1">
        <name>Mg(2+)</name>
        <dbReference type="ChEBI" id="CHEBI:18420"/>
    </cofactor>
</comment>
<comment type="similarity">
    <text evidence="2">Belongs to the PPase family.</text>
</comment>
<dbReference type="InterPro" id="IPR008162">
    <property type="entry name" value="Pyrophosphatase"/>
</dbReference>
<evidence type="ECO:0000313" key="9">
    <source>
        <dbReference type="Proteomes" id="UP000054304"/>
    </source>
</evidence>
<evidence type="ECO:0000256" key="6">
    <source>
        <dbReference type="ARBA" id="ARBA00022842"/>
    </source>
</evidence>
<reference evidence="8 9" key="1">
    <citation type="submission" date="2014-12" db="EMBL/GenBank/DDBJ databases">
        <authorList>
            <person name="Neuveglise Cecile"/>
        </authorList>
    </citation>
    <scope>NUCLEOTIDE SEQUENCE [LARGE SCALE GENOMIC DNA]</scope>
    <source>
        <strain evidence="8 9">CBS 12615</strain>
    </source>
</reference>
<proteinExistence type="inferred from homology"/>
<dbReference type="GO" id="GO:0004427">
    <property type="term" value="F:inorganic diphosphate phosphatase activity"/>
    <property type="evidence" value="ECO:0007669"/>
    <property type="project" value="UniProtKB-EC"/>
</dbReference>
<dbReference type="Proteomes" id="UP000054304">
    <property type="component" value="Unassembled WGS sequence"/>
</dbReference>
<keyword evidence="4" id="KW-0479">Metal-binding</keyword>
<evidence type="ECO:0000256" key="7">
    <source>
        <dbReference type="ARBA" id="ARBA00032535"/>
    </source>
</evidence>
<dbReference type="HOGENOM" id="CLU_040684_0_2_1"/>
<dbReference type="PROSITE" id="PS00387">
    <property type="entry name" value="PPASE"/>
    <property type="match status" value="1"/>
</dbReference>
<evidence type="ECO:0000256" key="4">
    <source>
        <dbReference type="ARBA" id="ARBA00022723"/>
    </source>
</evidence>
<dbReference type="Gene3D" id="3.90.80.10">
    <property type="entry name" value="Inorganic pyrophosphatase"/>
    <property type="match status" value="1"/>
</dbReference>
<dbReference type="GO" id="GO:0006796">
    <property type="term" value="P:phosphate-containing compound metabolic process"/>
    <property type="evidence" value="ECO:0007669"/>
    <property type="project" value="InterPro"/>
</dbReference>
<dbReference type="EC" id="3.6.1.1" evidence="3"/>
<evidence type="ECO:0000256" key="3">
    <source>
        <dbReference type="ARBA" id="ARBA00012146"/>
    </source>
</evidence>
<dbReference type="AlphaFoldDB" id="A0A0C7N4F5"/>
<evidence type="ECO:0000313" key="8">
    <source>
        <dbReference type="EMBL" id="CEP62852.1"/>
    </source>
</evidence>
<dbReference type="GO" id="GO:0000287">
    <property type="term" value="F:magnesium ion binding"/>
    <property type="evidence" value="ECO:0007669"/>
    <property type="project" value="InterPro"/>
</dbReference>
<dbReference type="GO" id="GO:0005739">
    <property type="term" value="C:mitochondrion"/>
    <property type="evidence" value="ECO:0007669"/>
    <property type="project" value="EnsemblFungi"/>
</dbReference>
<dbReference type="GO" id="GO:0009060">
    <property type="term" value="P:aerobic respiration"/>
    <property type="evidence" value="ECO:0007669"/>
    <property type="project" value="EnsemblFungi"/>
</dbReference>
<dbReference type="Pfam" id="PF00719">
    <property type="entry name" value="Pyrophosphatase"/>
    <property type="match status" value="1"/>
</dbReference>
<organism evidence="8 9">
    <name type="scientific">Lachancea lanzarotensis</name>
    <dbReference type="NCBI Taxonomy" id="1245769"/>
    <lineage>
        <taxon>Eukaryota</taxon>
        <taxon>Fungi</taxon>
        <taxon>Dikarya</taxon>
        <taxon>Ascomycota</taxon>
        <taxon>Saccharomycotina</taxon>
        <taxon>Saccharomycetes</taxon>
        <taxon>Saccharomycetales</taxon>
        <taxon>Saccharomycetaceae</taxon>
        <taxon>Lachancea</taxon>
    </lineage>
</organism>
<evidence type="ECO:0000256" key="1">
    <source>
        <dbReference type="ARBA" id="ARBA00001946"/>
    </source>
</evidence>
<dbReference type="GeneID" id="34686333"/>
<dbReference type="RefSeq" id="XP_022629074.1">
    <property type="nucleotide sequence ID" value="XM_022771918.1"/>
</dbReference>
<gene>
    <name evidence="8" type="ORF">LALA0_S06e05314g</name>
</gene>
<dbReference type="STRING" id="1245769.A0A0C7N4F5"/>
<keyword evidence="6" id="KW-0460">Magnesium</keyword>
<dbReference type="SUPFAM" id="SSF50324">
    <property type="entry name" value="Inorganic pyrophosphatase"/>
    <property type="match status" value="1"/>
</dbReference>